<proteinExistence type="predicted"/>
<keyword evidence="4" id="KW-0862">Zinc</keyword>
<name>A0A7M7QJV2_NASVI</name>
<dbReference type="EnsemblMetazoa" id="XM_031931831">
    <property type="protein sequence ID" value="XP_031787691"/>
    <property type="gene ID" value="LOC103315333"/>
</dbReference>
<feature type="domain" description="C2H2-type" evidence="9">
    <location>
        <begin position="31"/>
        <end position="61"/>
    </location>
</feature>
<evidence type="ECO:0000313" key="11">
    <source>
        <dbReference type="Proteomes" id="UP000002358"/>
    </source>
</evidence>
<dbReference type="PANTHER" id="PTHR46179:SF13">
    <property type="entry name" value="C2H2-TYPE DOMAIN-CONTAINING PROTEIN"/>
    <property type="match status" value="1"/>
</dbReference>
<dbReference type="PROSITE" id="PS00028">
    <property type="entry name" value="ZINC_FINGER_C2H2_1"/>
    <property type="match status" value="3"/>
</dbReference>
<keyword evidence="11" id="KW-1185">Reference proteome</keyword>
<dbReference type="RefSeq" id="XP_031787691.1">
    <property type="nucleotide sequence ID" value="XM_031931831.1"/>
</dbReference>
<keyword evidence="6" id="KW-0804">Transcription</keyword>
<reference evidence="10" key="1">
    <citation type="submission" date="2021-01" db="UniProtKB">
        <authorList>
            <consortium name="EnsemblMetazoa"/>
        </authorList>
    </citation>
    <scope>IDENTIFICATION</scope>
</reference>
<sequence>MFYCRLCNFKTPSLPRHLLHHKFHRNIHNYVHCGFEKCLKFFKKEAHLKKHLFRSHNLLKQKENPKTVLNSDQRGKFVCSISSCEKEWDCFSDLVKHLKVHIKKNDQITCPMHDCGKKYKVLSSFTSHLTKQHRNNYKKVQDSKIYDQSEIEESQTNSDSVEAQSLECVVDNENQSERFEIDGNAQSESPVELNPSLEESSDLYLHNLAQFYLKLETQLLLSASTVKTIVTEITSMQRESQNIVMTSLARKLISEGISADKVDIIVKEIINEDPFLKCNVKLGSNYKRKKFYKENFDFIQPESLVIDKENQTYFSYVPIIETLKYTFQDKSIQHEILKKPEPRDKDVLFDFMDGTVYKCNTFFNDNPDALKIILYQDAFEVVNPIGAAKKKHKILAVYMSIENLPENLRSHVNTIKLVALCNEIDFDCQKVYGKIVEDLKIIETTGIEVGECILTTWKNSLEKKVKPIRQYLKTCHTLKINKSQELKNIIQDCKEATETRKDNYPKNAIIFPLLVLYFEENIELLYNIVDSALNEDAILETCANNNHPVLIIRGKTLYDSESTCTIILEGKTVIYCSDFLDGILLTFLSYYIFGYKYPAGLEKTLEFIQRILLQINPPIGTKTAPGKKRRTKSYNSAVFSLAKALSNFSDSFKTT</sequence>
<dbReference type="GO" id="GO:0005634">
    <property type="term" value="C:nucleus"/>
    <property type="evidence" value="ECO:0007669"/>
    <property type="project" value="UniProtKB-SubCell"/>
</dbReference>
<evidence type="ECO:0000256" key="2">
    <source>
        <dbReference type="ARBA" id="ARBA00022723"/>
    </source>
</evidence>
<dbReference type="EnsemblMetazoa" id="XM_016986903">
    <property type="protein sequence ID" value="XP_016842392"/>
    <property type="gene ID" value="LOC103315333"/>
</dbReference>
<feature type="domain" description="C2H2-type" evidence="9">
    <location>
        <begin position="77"/>
        <end position="106"/>
    </location>
</feature>
<keyword evidence="7" id="KW-0539">Nucleus</keyword>
<dbReference type="GO" id="GO:0006357">
    <property type="term" value="P:regulation of transcription by RNA polymerase II"/>
    <property type="evidence" value="ECO:0007669"/>
    <property type="project" value="TreeGrafter"/>
</dbReference>
<dbReference type="InterPro" id="IPR051061">
    <property type="entry name" value="Zinc_finger_trans_reg"/>
</dbReference>
<evidence type="ECO:0000256" key="6">
    <source>
        <dbReference type="ARBA" id="ARBA00023163"/>
    </source>
</evidence>
<comment type="subcellular location">
    <subcellularLocation>
        <location evidence="1">Nucleus</location>
    </subcellularLocation>
</comment>
<dbReference type="PROSITE" id="PS50157">
    <property type="entry name" value="ZINC_FINGER_C2H2_2"/>
    <property type="match status" value="2"/>
</dbReference>
<evidence type="ECO:0000256" key="8">
    <source>
        <dbReference type="PROSITE-ProRule" id="PRU00042"/>
    </source>
</evidence>
<dbReference type="OrthoDB" id="7700249at2759"/>
<dbReference type="RefSeq" id="XP_031787690.1">
    <property type="nucleotide sequence ID" value="XM_031931830.1"/>
</dbReference>
<dbReference type="GeneID" id="103315333"/>
<dbReference type="AlphaFoldDB" id="A0A7M7QJV2"/>
<evidence type="ECO:0000259" key="9">
    <source>
        <dbReference type="PROSITE" id="PS50157"/>
    </source>
</evidence>
<evidence type="ECO:0000256" key="1">
    <source>
        <dbReference type="ARBA" id="ARBA00004123"/>
    </source>
</evidence>
<dbReference type="GO" id="GO:0008270">
    <property type="term" value="F:zinc ion binding"/>
    <property type="evidence" value="ECO:0007669"/>
    <property type="project" value="UniProtKB-KW"/>
</dbReference>
<dbReference type="RefSeq" id="XP_016842392.1">
    <property type="nucleotide sequence ID" value="XM_016986903.2"/>
</dbReference>
<keyword evidence="5" id="KW-0805">Transcription regulation</keyword>
<protein>
    <recommendedName>
        <fullName evidence="9">C2H2-type domain-containing protein</fullName>
    </recommendedName>
</protein>
<organism evidence="10 11">
    <name type="scientific">Nasonia vitripennis</name>
    <name type="common">Parasitic wasp</name>
    <dbReference type="NCBI Taxonomy" id="7425"/>
    <lineage>
        <taxon>Eukaryota</taxon>
        <taxon>Metazoa</taxon>
        <taxon>Ecdysozoa</taxon>
        <taxon>Arthropoda</taxon>
        <taxon>Hexapoda</taxon>
        <taxon>Insecta</taxon>
        <taxon>Pterygota</taxon>
        <taxon>Neoptera</taxon>
        <taxon>Endopterygota</taxon>
        <taxon>Hymenoptera</taxon>
        <taxon>Apocrita</taxon>
        <taxon>Proctotrupomorpha</taxon>
        <taxon>Chalcidoidea</taxon>
        <taxon>Pteromalidae</taxon>
        <taxon>Pteromalinae</taxon>
        <taxon>Nasonia</taxon>
    </lineage>
</organism>
<evidence type="ECO:0000256" key="4">
    <source>
        <dbReference type="ARBA" id="ARBA00022833"/>
    </source>
</evidence>
<keyword evidence="2" id="KW-0479">Metal-binding</keyword>
<evidence type="ECO:0000256" key="3">
    <source>
        <dbReference type="ARBA" id="ARBA00022771"/>
    </source>
</evidence>
<dbReference type="Proteomes" id="UP000002358">
    <property type="component" value="Chromosome 5"/>
</dbReference>
<dbReference type="SMART" id="SM00355">
    <property type="entry name" value="ZnF_C2H2"/>
    <property type="match status" value="4"/>
</dbReference>
<dbReference type="InParanoid" id="A0A7M7QJV2"/>
<dbReference type="KEGG" id="nvi:103315333"/>
<evidence type="ECO:0000256" key="5">
    <source>
        <dbReference type="ARBA" id="ARBA00023015"/>
    </source>
</evidence>
<dbReference type="InterPro" id="IPR013087">
    <property type="entry name" value="Znf_C2H2_type"/>
</dbReference>
<keyword evidence="3 8" id="KW-0863">Zinc-finger</keyword>
<dbReference type="PANTHER" id="PTHR46179">
    <property type="entry name" value="ZINC FINGER PROTEIN"/>
    <property type="match status" value="1"/>
</dbReference>
<accession>A0A7M7QJV2</accession>
<dbReference type="EnsemblMetazoa" id="XM_031931830">
    <property type="protein sequence ID" value="XP_031787690"/>
    <property type="gene ID" value="LOC103315333"/>
</dbReference>
<evidence type="ECO:0000256" key="7">
    <source>
        <dbReference type="ARBA" id="ARBA00023242"/>
    </source>
</evidence>
<evidence type="ECO:0000313" key="10">
    <source>
        <dbReference type="EnsemblMetazoa" id="XP_031787690"/>
    </source>
</evidence>
<dbReference type="Gene3D" id="3.30.160.60">
    <property type="entry name" value="Classic Zinc Finger"/>
    <property type="match status" value="1"/>
</dbReference>